<dbReference type="Proteomes" id="UP000054270">
    <property type="component" value="Unassembled WGS sequence"/>
</dbReference>
<dbReference type="STRING" id="945553.A0A0D2NTP5"/>
<reference evidence="3" key="1">
    <citation type="submission" date="2014-04" db="EMBL/GenBank/DDBJ databases">
        <title>Evolutionary Origins and Diversification of the Mycorrhizal Mutualists.</title>
        <authorList>
            <consortium name="DOE Joint Genome Institute"/>
            <consortium name="Mycorrhizal Genomics Consortium"/>
            <person name="Kohler A."/>
            <person name="Kuo A."/>
            <person name="Nagy L.G."/>
            <person name="Floudas D."/>
            <person name="Copeland A."/>
            <person name="Barry K.W."/>
            <person name="Cichocki N."/>
            <person name="Veneault-Fourrey C."/>
            <person name="LaButti K."/>
            <person name="Lindquist E.A."/>
            <person name="Lipzen A."/>
            <person name="Lundell T."/>
            <person name="Morin E."/>
            <person name="Murat C."/>
            <person name="Riley R."/>
            <person name="Ohm R."/>
            <person name="Sun H."/>
            <person name="Tunlid A."/>
            <person name="Henrissat B."/>
            <person name="Grigoriev I.V."/>
            <person name="Hibbett D.S."/>
            <person name="Martin F."/>
        </authorList>
    </citation>
    <scope>NUCLEOTIDE SEQUENCE [LARGE SCALE GENOMIC DNA]</scope>
    <source>
        <strain evidence="3">FD-334 SS-4</strain>
    </source>
</reference>
<dbReference type="AlphaFoldDB" id="A0A0D2NTP5"/>
<evidence type="ECO:0000313" key="3">
    <source>
        <dbReference type="Proteomes" id="UP000054270"/>
    </source>
</evidence>
<feature type="signal peptide" evidence="1">
    <location>
        <begin position="1"/>
        <end position="18"/>
    </location>
</feature>
<evidence type="ECO:0000313" key="2">
    <source>
        <dbReference type="EMBL" id="KJA22209.1"/>
    </source>
</evidence>
<name>A0A0D2NTP5_HYPSF</name>
<feature type="chain" id="PRO_5002248890" evidence="1">
    <location>
        <begin position="19"/>
        <end position="295"/>
    </location>
</feature>
<protein>
    <submittedName>
        <fullName evidence="2">Uncharacterized protein</fullName>
    </submittedName>
</protein>
<dbReference type="OMA" id="ASCHRCE"/>
<accession>A0A0D2NTP5</accession>
<evidence type="ECO:0000256" key="1">
    <source>
        <dbReference type="SAM" id="SignalP"/>
    </source>
</evidence>
<dbReference type="EMBL" id="KN817552">
    <property type="protein sequence ID" value="KJA22209.1"/>
    <property type="molecule type" value="Genomic_DNA"/>
</dbReference>
<sequence>MGNLVLGLLSLLLHKSFSNPPDGKHDFRQSQILAQIPTTVETILKKFNLEGKTTTYAVCPQCHHTYAPKFNAGSRQATYPKECTNRLHPSDTSTCDTKLLRTDLDDDDQQPILKTYIYNEFHNYVAGLLSRKDLEDSIDSACDKAMDLINSGESPSVIETIFQADFVREFKGPDKEKLFVNRPEKEARLIFVFNVDFFSAEGQTIHGPTASCGLISAACLNLPVEKRYKSENMYVAGVIPGPKSPSGTALNHYMRPLIDDLLVSWERGVFYSRTANHPQGQSARSAACVWANDLP</sequence>
<proteinExistence type="predicted"/>
<dbReference type="OrthoDB" id="3253623at2759"/>
<feature type="non-terminal residue" evidence="2">
    <location>
        <position position="295"/>
    </location>
</feature>
<keyword evidence="1" id="KW-0732">Signal</keyword>
<organism evidence="2 3">
    <name type="scientific">Hypholoma sublateritium (strain FD-334 SS-4)</name>
    <dbReference type="NCBI Taxonomy" id="945553"/>
    <lineage>
        <taxon>Eukaryota</taxon>
        <taxon>Fungi</taxon>
        <taxon>Dikarya</taxon>
        <taxon>Basidiomycota</taxon>
        <taxon>Agaricomycotina</taxon>
        <taxon>Agaricomycetes</taxon>
        <taxon>Agaricomycetidae</taxon>
        <taxon>Agaricales</taxon>
        <taxon>Agaricineae</taxon>
        <taxon>Strophariaceae</taxon>
        <taxon>Hypholoma</taxon>
    </lineage>
</organism>
<keyword evidence="3" id="KW-1185">Reference proteome</keyword>
<gene>
    <name evidence="2" type="ORF">HYPSUDRAFT_139473</name>
</gene>